<dbReference type="Proteomes" id="UP001469553">
    <property type="component" value="Unassembled WGS sequence"/>
</dbReference>
<sequence length="117" mass="12935">MFTANQPACGDSKHSRAWLQFGLAIICHSCDNACWLQVCGWPHRVYLEMNLKSSRTGKAHNPGRKKKQKTRVVIAVRGSGRESKVIAVSPVGRDANTDVNALRISSNKHLLILRGTL</sequence>
<name>A0ABV0YZT9_9TELE</name>
<evidence type="ECO:0000313" key="1">
    <source>
        <dbReference type="EMBL" id="MEQ2299442.1"/>
    </source>
</evidence>
<proteinExistence type="predicted"/>
<gene>
    <name evidence="1" type="ORF">AMECASPLE_015197</name>
</gene>
<organism evidence="1 2">
    <name type="scientific">Ameca splendens</name>
    <dbReference type="NCBI Taxonomy" id="208324"/>
    <lineage>
        <taxon>Eukaryota</taxon>
        <taxon>Metazoa</taxon>
        <taxon>Chordata</taxon>
        <taxon>Craniata</taxon>
        <taxon>Vertebrata</taxon>
        <taxon>Euteleostomi</taxon>
        <taxon>Actinopterygii</taxon>
        <taxon>Neopterygii</taxon>
        <taxon>Teleostei</taxon>
        <taxon>Neoteleostei</taxon>
        <taxon>Acanthomorphata</taxon>
        <taxon>Ovalentaria</taxon>
        <taxon>Atherinomorphae</taxon>
        <taxon>Cyprinodontiformes</taxon>
        <taxon>Goodeidae</taxon>
        <taxon>Ameca</taxon>
    </lineage>
</organism>
<protein>
    <submittedName>
        <fullName evidence="1">Uncharacterized protein</fullName>
    </submittedName>
</protein>
<keyword evidence="2" id="KW-1185">Reference proteome</keyword>
<dbReference type="EMBL" id="JAHRIP010048086">
    <property type="protein sequence ID" value="MEQ2299442.1"/>
    <property type="molecule type" value="Genomic_DNA"/>
</dbReference>
<accession>A0ABV0YZT9</accession>
<evidence type="ECO:0000313" key="2">
    <source>
        <dbReference type="Proteomes" id="UP001469553"/>
    </source>
</evidence>
<reference evidence="1 2" key="1">
    <citation type="submission" date="2021-06" db="EMBL/GenBank/DDBJ databases">
        <authorList>
            <person name="Palmer J.M."/>
        </authorList>
    </citation>
    <scope>NUCLEOTIDE SEQUENCE [LARGE SCALE GENOMIC DNA]</scope>
    <source>
        <strain evidence="1 2">AS_MEX2019</strain>
        <tissue evidence="1">Muscle</tissue>
    </source>
</reference>
<comment type="caution">
    <text evidence="1">The sequence shown here is derived from an EMBL/GenBank/DDBJ whole genome shotgun (WGS) entry which is preliminary data.</text>
</comment>